<dbReference type="Proteomes" id="UP001148838">
    <property type="component" value="Unassembled WGS sequence"/>
</dbReference>
<evidence type="ECO:0000313" key="2">
    <source>
        <dbReference type="Proteomes" id="UP001148838"/>
    </source>
</evidence>
<gene>
    <name evidence="1" type="ORF">ANN_05867</name>
</gene>
<organism evidence="1 2">
    <name type="scientific">Periplaneta americana</name>
    <name type="common">American cockroach</name>
    <name type="synonym">Blatta americana</name>
    <dbReference type="NCBI Taxonomy" id="6978"/>
    <lineage>
        <taxon>Eukaryota</taxon>
        <taxon>Metazoa</taxon>
        <taxon>Ecdysozoa</taxon>
        <taxon>Arthropoda</taxon>
        <taxon>Hexapoda</taxon>
        <taxon>Insecta</taxon>
        <taxon>Pterygota</taxon>
        <taxon>Neoptera</taxon>
        <taxon>Polyneoptera</taxon>
        <taxon>Dictyoptera</taxon>
        <taxon>Blattodea</taxon>
        <taxon>Blattoidea</taxon>
        <taxon>Blattidae</taxon>
        <taxon>Blattinae</taxon>
        <taxon>Periplaneta</taxon>
    </lineage>
</organism>
<dbReference type="Gene3D" id="3.30.420.10">
    <property type="entry name" value="Ribonuclease H-like superfamily/Ribonuclease H"/>
    <property type="match status" value="1"/>
</dbReference>
<dbReference type="PANTHER" id="PTHR47326">
    <property type="entry name" value="TRANSPOSABLE ELEMENT TC3 TRANSPOSASE-LIKE PROTEIN"/>
    <property type="match status" value="1"/>
</dbReference>
<name>A0ABQ8TDR5_PERAM</name>
<protein>
    <submittedName>
        <fullName evidence="1">Uncharacterized protein</fullName>
    </submittedName>
</protein>
<dbReference type="InterPro" id="IPR036397">
    <property type="entry name" value="RNaseH_sf"/>
</dbReference>
<comment type="caution">
    <text evidence="1">The sequence shown here is derived from an EMBL/GenBank/DDBJ whole genome shotgun (WGS) entry which is preliminary data.</text>
</comment>
<proteinExistence type="predicted"/>
<reference evidence="1 2" key="1">
    <citation type="journal article" date="2022" name="Allergy">
        <title>Genome assembly and annotation of Periplaneta americana reveal a comprehensive cockroach allergen profile.</title>
        <authorList>
            <person name="Wang L."/>
            <person name="Xiong Q."/>
            <person name="Saelim N."/>
            <person name="Wang L."/>
            <person name="Nong W."/>
            <person name="Wan A.T."/>
            <person name="Shi M."/>
            <person name="Liu X."/>
            <person name="Cao Q."/>
            <person name="Hui J.H.L."/>
            <person name="Sookrung N."/>
            <person name="Leung T.F."/>
            <person name="Tungtrongchitr A."/>
            <person name="Tsui S.K.W."/>
        </authorList>
    </citation>
    <scope>NUCLEOTIDE SEQUENCE [LARGE SCALE GENOMIC DNA]</scope>
    <source>
        <strain evidence="1">PWHHKU_190912</strain>
    </source>
</reference>
<dbReference type="PANTHER" id="PTHR47326:SF1">
    <property type="entry name" value="HTH PSQ-TYPE DOMAIN-CONTAINING PROTEIN"/>
    <property type="match status" value="1"/>
</dbReference>
<dbReference type="EMBL" id="JAJSOF020000011">
    <property type="protein sequence ID" value="KAJ4444078.1"/>
    <property type="molecule type" value="Genomic_DNA"/>
</dbReference>
<sequence length="348" mass="39592">MCPEMLHFRVMAFTTLKFTGTIPHVLEDTPLNNRQHIHFLHDGAPAHFSRTARRYLDRRFPDRWIGRGGPIAWPPRSPDLNPLDFYLWGHLKSLVYSSPVPDLESLRNRIVACSEDIRNTPGVWDRVRRSMRHRCEIPFGPPGVLTFMNEPPAWLSRLRRLPAGLKLRSGTGSIPAWADYLVGFFSEVFPNRNVNASYIRPAVTSTEQRLLPAEKTQHYGAFAAAGGYALDLFLLHDRAQHVAPLTHYPFQRLPTTTALANHRAGKCVYLITKILASDDGSEFGSQLNERTPILDDLELESSLIKQGKLDLCKVEVDDFDQHVIRDTIEELYRVQKVVPTIKKVIQNG</sequence>
<keyword evidence="2" id="KW-1185">Reference proteome</keyword>
<accession>A0ABQ8TDR5</accession>
<evidence type="ECO:0000313" key="1">
    <source>
        <dbReference type="EMBL" id="KAJ4444078.1"/>
    </source>
</evidence>